<protein>
    <recommendedName>
        <fullName evidence="4">NADH dehydrogenase subunit 4L</fullName>
    </recommendedName>
</protein>
<sequence length="66" mass="7178">MPPFSVGITHFNMFTPLYSALLPLLLSLCFLLCSSLILASFSPSPLIVPLSLLHLLLCPLLCSPSY</sequence>
<dbReference type="AlphaFoldDB" id="A0AAV7B6D5"/>
<name>A0AAV7B6D5_ENGPU</name>
<dbReference type="Proteomes" id="UP000824782">
    <property type="component" value="Unassembled WGS sequence"/>
</dbReference>
<evidence type="ECO:0000313" key="3">
    <source>
        <dbReference type="Proteomes" id="UP000824782"/>
    </source>
</evidence>
<keyword evidence="1" id="KW-1133">Transmembrane helix</keyword>
<keyword evidence="1" id="KW-0812">Transmembrane</keyword>
<evidence type="ECO:0000313" key="2">
    <source>
        <dbReference type="EMBL" id="KAG8568064.1"/>
    </source>
</evidence>
<feature type="transmembrane region" description="Helical" evidence="1">
    <location>
        <begin position="20"/>
        <end position="40"/>
    </location>
</feature>
<keyword evidence="3" id="KW-1185">Reference proteome</keyword>
<reference evidence="2" key="1">
    <citation type="thesis" date="2020" institute="ProQuest LLC" country="789 East Eisenhower Parkway, Ann Arbor, MI, USA">
        <title>Comparative Genomics and Chromosome Evolution.</title>
        <authorList>
            <person name="Mudd A.B."/>
        </authorList>
    </citation>
    <scope>NUCLEOTIDE SEQUENCE</scope>
    <source>
        <strain evidence="2">237g6f4</strain>
        <tissue evidence="2">Blood</tissue>
    </source>
</reference>
<keyword evidence="1" id="KW-0472">Membrane</keyword>
<gene>
    <name evidence="2" type="ORF">GDO81_013877</name>
</gene>
<proteinExistence type="predicted"/>
<evidence type="ECO:0000256" key="1">
    <source>
        <dbReference type="SAM" id="Phobius"/>
    </source>
</evidence>
<organism evidence="2 3">
    <name type="scientific">Engystomops pustulosus</name>
    <name type="common">Tungara frog</name>
    <name type="synonym">Physalaemus pustulosus</name>
    <dbReference type="NCBI Taxonomy" id="76066"/>
    <lineage>
        <taxon>Eukaryota</taxon>
        <taxon>Metazoa</taxon>
        <taxon>Chordata</taxon>
        <taxon>Craniata</taxon>
        <taxon>Vertebrata</taxon>
        <taxon>Euteleostomi</taxon>
        <taxon>Amphibia</taxon>
        <taxon>Batrachia</taxon>
        <taxon>Anura</taxon>
        <taxon>Neobatrachia</taxon>
        <taxon>Hyloidea</taxon>
        <taxon>Leptodactylidae</taxon>
        <taxon>Leiuperinae</taxon>
        <taxon>Engystomops</taxon>
    </lineage>
</organism>
<comment type="caution">
    <text evidence="2">The sequence shown here is derived from an EMBL/GenBank/DDBJ whole genome shotgun (WGS) entry which is preliminary data.</text>
</comment>
<evidence type="ECO:0008006" key="4">
    <source>
        <dbReference type="Google" id="ProtNLM"/>
    </source>
</evidence>
<dbReference type="EMBL" id="WNYA01000006">
    <property type="protein sequence ID" value="KAG8568064.1"/>
    <property type="molecule type" value="Genomic_DNA"/>
</dbReference>
<accession>A0AAV7B6D5</accession>